<proteinExistence type="predicted"/>
<reference evidence="2" key="1">
    <citation type="journal article" date="2013" name="Nat. Genet.">
        <title>The draft genomes of soft-shell turtle and green sea turtle yield insights into the development and evolution of the turtle-specific body plan.</title>
        <authorList>
            <person name="Wang Z."/>
            <person name="Pascual-Anaya J."/>
            <person name="Zadissa A."/>
            <person name="Li W."/>
            <person name="Niimura Y."/>
            <person name="Huang Z."/>
            <person name="Li C."/>
            <person name="White S."/>
            <person name="Xiong Z."/>
            <person name="Fang D."/>
            <person name="Wang B."/>
            <person name="Ming Y."/>
            <person name="Chen Y."/>
            <person name="Zheng Y."/>
            <person name="Kuraku S."/>
            <person name="Pignatelli M."/>
            <person name="Herrero J."/>
            <person name="Beal K."/>
            <person name="Nozawa M."/>
            <person name="Li Q."/>
            <person name="Wang J."/>
            <person name="Zhang H."/>
            <person name="Yu L."/>
            <person name="Shigenobu S."/>
            <person name="Wang J."/>
            <person name="Liu J."/>
            <person name="Flicek P."/>
            <person name="Searle S."/>
            <person name="Wang J."/>
            <person name="Kuratani S."/>
            <person name="Yin Y."/>
            <person name="Aken B."/>
            <person name="Zhang G."/>
            <person name="Irie N."/>
        </authorList>
    </citation>
    <scope>NUCLEOTIDE SEQUENCE [LARGE SCALE GENOMIC DNA]</scope>
</reference>
<keyword evidence="2" id="KW-1185">Reference proteome</keyword>
<gene>
    <name evidence="1" type="ORF">UY3_11204</name>
</gene>
<sequence length="159" mass="17954">MVVYIGPCRPATSSVTSYQSTLTERQADGSWNGHEQHILKNSSCEKRAINLARSGLIQRSNREQPLQFNTKCRLDTAVKSLLLGRCGKYHRNREDKQNSPTVHGEVPAQKILLAYGPYETACHACKFQPTEKCYLVTLSRGHSEEAAMKELCYHEEKVT</sequence>
<dbReference type="Proteomes" id="UP000031443">
    <property type="component" value="Unassembled WGS sequence"/>
</dbReference>
<organism evidence="1 2">
    <name type="scientific">Chelonia mydas</name>
    <name type="common">Green sea-turtle</name>
    <name type="synonym">Chelonia agassizi</name>
    <dbReference type="NCBI Taxonomy" id="8469"/>
    <lineage>
        <taxon>Eukaryota</taxon>
        <taxon>Metazoa</taxon>
        <taxon>Chordata</taxon>
        <taxon>Craniata</taxon>
        <taxon>Vertebrata</taxon>
        <taxon>Euteleostomi</taxon>
        <taxon>Archelosauria</taxon>
        <taxon>Testudinata</taxon>
        <taxon>Testudines</taxon>
        <taxon>Cryptodira</taxon>
        <taxon>Durocryptodira</taxon>
        <taxon>Americhelydia</taxon>
        <taxon>Chelonioidea</taxon>
        <taxon>Cheloniidae</taxon>
        <taxon>Chelonia</taxon>
    </lineage>
</organism>
<dbReference type="AlphaFoldDB" id="M7BU45"/>
<protein>
    <submittedName>
        <fullName evidence="1">Uncharacterized protein</fullName>
    </submittedName>
</protein>
<name>M7BU45_CHEMY</name>
<evidence type="ECO:0000313" key="1">
    <source>
        <dbReference type="EMBL" id="EMP31662.1"/>
    </source>
</evidence>
<accession>M7BU45</accession>
<dbReference type="EMBL" id="KB544241">
    <property type="protein sequence ID" value="EMP31662.1"/>
    <property type="molecule type" value="Genomic_DNA"/>
</dbReference>
<evidence type="ECO:0000313" key="2">
    <source>
        <dbReference type="Proteomes" id="UP000031443"/>
    </source>
</evidence>